<dbReference type="AlphaFoldDB" id="A0A2I0UBB9"/>
<dbReference type="Proteomes" id="UP000233556">
    <property type="component" value="Unassembled WGS sequence"/>
</dbReference>
<protein>
    <submittedName>
        <fullName evidence="1">Rna-directed dna polymerase from mobile element jockey-like</fullName>
    </submittedName>
</protein>
<reference evidence="2" key="1">
    <citation type="submission" date="2017-11" db="EMBL/GenBank/DDBJ databases">
        <authorList>
            <person name="Lima N.C."/>
            <person name="Parody-Merino A.M."/>
            <person name="Battley P.F."/>
            <person name="Fidler A.E."/>
            <person name="Prosdocimi F."/>
        </authorList>
    </citation>
    <scope>NUCLEOTIDE SEQUENCE [LARGE SCALE GENOMIC DNA]</scope>
</reference>
<gene>
    <name evidence="1" type="ORF">llap_6346</name>
</gene>
<dbReference type="OrthoDB" id="416454at2759"/>
<keyword evidence="1" id="KW-0695">RNA-directed DNA polymerase</keyword>
<dbReference type="EMBL" id="KZ505911">
    <property type="protein sequence ID" value="PKU43344.1"/>
    <property type="molecule type" value="Genomic_DNA"/>
</dbReference>
<reference evidence="2" key="2">
    <citation type="submission" date="2017-12" db="EMBL/GenBank/DDBJ databases">
        <title>Genome sequence of the Bar-tailed Godwit (Limosa lapponica baueri).</title>
        <authorList>
            <person name="Lima N.C.B."/>
            <person name="Parody-Merino A.M."/>
            <person name="Battley P.F."/>
            <person name="Fidler A.E."/>
            <person name="Prosdocimi F."/>
        </authorList>
    </citation>
    <scope>NUCLEOTIDE SEQUENCE [LARGE SCALE GENOMIC DNA]</scope>
</reference>
<keyword evidence="2" id="KW-1185">Reference proteome</keyword>
<evidence type="ECO:0000313" key="1">
    <source>
        <dbReference type="EMBL" id="PKU43344.1"/>
    </source>
</evidence>
<evidence type="ECO:0000313" key="2">
    <source>
        <dbReference type="Proteomes" id="UP000233556"/>
    </source>
</evidence>
<proteinExistence type="predicted"/>
<sequence length="176" mass="20180">MDEQRAPIQTQWVIRKAKNQMELNLANDVKDNKKAACKYVSNKQKTRENVDSLINEMVYLVTQDMEKAEELNAFFAVVLTSKTGPQESQVPEGRVGARKMYHWWKRFRSILGPILFTVFINDLNDGAECSLSKFADDTKLGGVADTPKEHAAIPRDLEKLEKWADRNLMKFNNGRC</sequence>
<organism evidence="1 2">
    <name type="scientific">Limosa lapponica baueri</name>
    <dbReference type="NCBI Taxonomy" id="1758121"/>
    <lineage>
        <taxon>Eukaryota</taxon>
        <taxon>Metazoa</taxon>
        <taxon>Chordata</taxon>
        <taxon>Craniata</taxon>
        <taxon>Vertebrata</taxon>
        <taxon>Euteleostomi</taxon>
        <taxon>Archelosauria</taxon>
        <taxon>Archosauria</taxon>
        <taxon>Dinosauria</taxon>
        <taxon>Saurischia</taxon>
        <taxon>Theropoda</taxon>
        <taxon>Coelurosauria</taxon>
        <taxon>Aves</taxon>
        <taxon>Neognathae</taxon>
        <taxon>Neoaves</taxon>
        <taxon>Charadriiformes</taxon>
        <taxon>Scolopacidae</taxon>
        <taxon>Limosa</taxon>
    </lineage>
</organism>
<keyword evidence="1" id="KW-0548">Nucleotidyltransferase</keyword>
<name>A0A2I0UBB9_LIMLA</name>
<keyword evidence="1" id="KW-0808">Transferase</keyword>
<dbReference type="GO" id="GO:0003964">
    <property type="term" value="F:RNA-directed DNA polymerase activity"/>
    <property type="evidence" value="ECO:0007669"/>
    <property type="project" value="UniProtKB-KW"/>
</dbReference>
<accession>A0A2I0UBB9</accession>
<dbReference type="PANTHER" id="PTHR33332">
    <property type="entry name" value="REVERSE TRANSCRIPTASE DOMAIN-CONTAINING PROTEIN"/>
    <property type="match status" value="1"/>
</dbReference>